<reference evidence="4" key="2">
    <citation type="submission" date="2023-05" db="EMBL/GenBank/DDBJ databases">
        <authorList>
            <consortium name="Lawrence Berkeley National Laboratory"/>
            <person name="Steindorff A."/>
            <person name="Hensen N."/>
            <person name="Bonometti L."/>
            <person name="Westerberg I."/>
            <person name="Brannstrom I.O."/>
            <person name="Guillou S."/>
            <person name="Cros-Aarteil S."/>
            <person name="Calhoun S."/>
            <person name="Haridas S."/>
            <person name="Kuo A."/>
            <person name="Mondo S."/>
            <person name="Pangilinan J."/>
            <person name="Riley R."/>
            <person name="Labutti K."/>
            <person name="Andreopoulos B."/>
            <person name="Lipzen A."/>
            <person name="Chen C."/>
            <person name="Yanf M."/>
            <person name="Daum C."/>
            <person name="Ng V."/>
            <person name="Clum A."/>
            <person name="Ohm R."/>
            <person name="Martin F."/>
            <person name="Silar P."/>
            <person name="Natvig D."/>
            <person name="Lalanne C."/>
            <person name="Gautier V."/>
            <person name="Ament-Velasquez S.L."/>
            <person name="Kruys A."/>
            <person name="Hutchinson M.I."/>
            <person name="Powell A.J."/>
            <person name="Barry K."/>
            <person name="Miller A.N."/>
            <person name="Grigoriev I.V."/>
            <person name="Debuchy R."/>
            <person name="Gladieux P."/>
            <person name="Thoren M.H."/>
            <person name="Johannesson H."/>
        </authorList>
    </citation>
    <scope>NUCLEOTIDE SEQUENCE</scope>
    <source>
        <strain evidence="4">CBS 359.72</strain>
    </source>
</reference>
<dbReference type="PROSITE" id="PS50948">
    <property type="entry name" value="PAN"/>
    <property type="match status" value="1"/>
</dbReference>
<feature type="transmembrane region" description="Helical" evidence="2">
    <location>
        <begin position="316"/>
        <end position="340"/>
    </location>
</feature>
<feature type="compositionally biased region" description="Low complexity" evidence="1">
    <location>
        <begin position="299"/>
        <end position="310"/>
    </location>
</feature>
<proteinExistence type="predicted"/>
<dbReference type="AlphaFoldDB" id="A0AAN7CPF5"/>
<organism evidence="4 5">
    <name type="scientific">Corynascus novoguineensis</name>
    <dbReference type="NCBI Taxonomy" id="1126955"/>
    <lineage>
        <taxon>Eukaryota</taxon>
        <taxon>Fungi</taxon>
        <taxon>Dikarya</taxon>
        <taxon>Ascomycota</taxon>
        <taxon>Pezizomycotina</taxon>
        <taxon>Sordariomycetes</taxon>
        <taxon>Sordariomycetidae</taxon>
        <taxon>Sordariales</taxon>
        <taxon>Chaetomiaceae</taxon>
        <taxon>Corynascus</taxon>
    </lineage>
</organism>
<evidence type="ECO:0000313" key="5">
    <source>
        <dbReference type="Proteomes" id="UP001303647"/>
    </source>
</evidence>
<comment type="caution">
    <text evidence="4">The sequence shown here is derived from an EMBL/GenBank/DDBJ whole genome shotgun (WGS) entry which is preliminary data.</text>
</comment>
<feature type="region of interest" description="Disordered" evidence="1">
    <location>
        <begin position="380"/>
        <end position="401"/>
    </location>
</feature>
<protein>
    <recommendedName>
        <fullName evidence="3">Apple domain-containing protein</fullName>
    </recommendedName>
</protein>
<evidence type="ECO:0000259" key="3">
    <source>
        <dbReference type="PROSITE" id="PS50948"/>
    </source>
</evidence>
<feature type="domain" description="Apple" evidence="3">
    <location>
        <begin position="112"/>
        <end position="203"/>
    </location>
</feature>
<evidence type="ECO:0000313" key="4">
    <source>
        <dbReference type="EMBL" id="KAK4244478.1"/>
    </source>
</evidence>
<evidence type="ECO:0000256" key="2">
    <source>
        <dbReference type="SAM" id="Phobius"/>
    </source>
</evidence>
<keyword evidence="5" id="KW-1185">Reference proteome</keyword>
<dbReference type="Pfam" id="PF00024">
    <property type="entry name" value="PAN_1"/>
    <property type="match status" value="1"/>
</dbReference>
<keyword evidence="2" id="KW-0472">Membrane</keyword>
<feature type="region of interest" description="Disordered" evidence="1">
    <location>
        <begin position="440"/>
        <end position="467"/>
    </location>
</feature>
<keyword evidence="2" id="KW-0812">Transmembrane</keyword>
<accession>A0AAN7CPF5</accession>
<sequence>MLSPELQDGERRVFRRQNQAPCPSGNGTTIGTAQEFTVLCNTILDGDFLNRLDAFDFTACVDLCSSSHPKCEATSFDGSNCVLKARLQPSERRLSRRIDTAIATFPGASSNCPTLGGAQEALGTRFTTMCGFIIDGNDISQNFAPTFQDCLGQCAATSGCAALSFDPSLDLGFKNCYLKTAVTNSSDIAADRRTDSAMVAMAAAPAPSDDSSSGPAIPGVSTIPVPSSAPAGGGGAIFFTPPPGPSTMVASSLLGTSNAVPTPESSLPAGTPLITSLTVGSDLIPLPDPSIPPVSSTEAAPDAAAGQDAGNGSQSMAWVAAPVVGGVAAISLIAVSFVLLRRRRRGTGIGAGGEIEGKSGSSGSSGLAGLLDACLPAAWSSSPRRGGSRGKGKTMTGMGNFSQVASGRRSVEVSRAGVRNSVVGFMTGRPMGMERLEDIEEGEGGTVSRQGVGQNNGSATDSEEKNGRVAELRASLNGLGQNKWSQ</sequence>
<reference evidence="4" key="1">
    <citation type="journal article" date="2023" name="Mol. Phylogenet. Evol.">
        <title>Genome-scale phylogeny and comparative genomics of the fungal order Sordariales.</title>
        <authorList>
            <person name="Hensen N."/>
            <person name="Bonometti L."/>
            <person name="Westerberg I."/>
            <person name="Brannstrom I.O."/>
            <person name="Guillou S."/>
            <person name="Cros-Aarteil S."/>
            <person name="Calhoun S."/>
            <person name="Haridas S."/>
            <person name="Kuo A."/>
            <person name="Mondo S."/>
            <person name="Pangilinan J."/>
            <person name="Riley R."/>
            <person name="LaButti K."/>
            <person name="Andreopoulos B."/>
            <person name="Lipzen A."/>
            <person name="Chen C."/>
            <person name="Yan M."/>
            <person name="Daum C."/>
            <person name="Ng V."/>
            <person name="Clum A."/>
            <person name="Steindorff A."/>
            <person name="Ohm R.A."/>
            <person name="Martin F."/>
            <person name="Silar P."/>
            <person name="Natvig D.O."/>
            <person name="Lalanne C."/>
            <person name="Gautier V."/>
            <person name="Ament-Velasquez S.L."/>
            <person name="Kruys A."/>
            <person name="Hutchinson M.I."/>
            <person name="Powell A.J."/>
            <person name="Barry K."/>
            <person name="Miller A.N."/>
            <person name="Grigoriev I.V."/>
            <person name="Debuchy R."/>
            <person name="Gladieux P."/>
            <person name="Hiltunen Thoren M."/>
            <person name="Johannesson H."/>
        </authorList>
    </citation>
    <scope>NUCLEOTIDE SEQUENCE</scope>
    <source>
        <strain evidence="4">CBS 359.72</strain>
    </source>
</reference>
<name>A0AAN7CPF5_9PEZI</name>
<dbReference type="EMBL" id="MU857737">
    <property type="protein sequence ID" value="KAK4244478.1"/>
    <property type="molecule type" value="Genomic_DNA"/>
</dbReference>
<feature type="region of interest" description="Disordered" evidence="1">
    <location>
        <begin position="285"/>
        <end position="312"/>
    </location>
</feature>
<feature type="compositionally biased region" description="Polar residues" evidence="1">
    <location>
        <begin position="447"/>
        <end position="460"/>
    </location>
</feature>
<dbReference type="Proteomes" id="UP001303647">
    <property type="component" value="Unassembled WGS sequence"/>
</dbReference>
<dbReference type="InterPro" id="IPR003609">
    <property type="entry name" value="Pan_app"/>
</dbReference>
<evidence type="ECO:0000256" key="1">
    <source>
        <dbReference type="SAM" id="MobiDB-lite"/>
    </source>
</evidence>
<gene>
    <name evidence="4" type="ORF">C7999DRAFT_17272</name>
</gene>
<keyword evidence="2" id="KW-1133">Transmembrane helix</keyword>
<dbReference type="Gene3D" id="3.50.4.10">
    <property type="entry name" value="Hepatocyte Growth Factor"/>
    <property type="match status" value="1"/>
</dbReference>
<dbReference type="Pfam" id="PF14295">
    <property type="entry name" value="PAN_4"/>
    <property type="match status" value="1"/>
</dbReference>